<dbReference type="Gene3D" id="3.40.630.40">
    <property type="entry name" value="Zn-dependent exopeptidases"/>
    <property type="match status" value="1"/>
</dbReference>
<accession>A0A9D1E4I4</accession>
<evidence type="ECO:0000313" key="1">
    <source>
        <dbReference type="EMBL" id="HIR65954.1"/>
    </source>
</evidence>
<reference evidence="1" key="1">
    <citation type="submission" date="2020-10" db="EMBL/GenBank/DDBJ databases">
        <authorList>
            <person name="Gilroy R."/>
        </authorList>
    </citation>
    <scope>NUCLEOTIDE SEQUENCE</scope>
    <source>
        <strain evidence="1">CHK121-14286</strain>
    </source>
</reference>
<reference evidence="1" key="2">
    <citation type="journal article" date="2021" name="PeerJ">
        <title>Extensive microbial diversity within the chicken gut microbiome revealed by metagenomics and culture.</title>
        <authorList>
            <person name="Gilroy R."/>
            <person name="Ravi A."/>
            <person name="Getino M."/>
            <person name="Pursley I."/>
            <person name="Horton D.L."/>
            <person name="Alikhan N.F."/>
            <person name="Baker D."/>
            <person name="Gharbi K."/>
            <person name="Hall N."/>
            <person name="Watson M."/>
            <person name="Adriaenssens E.M."/>
            <person name="Foster-Nyarko E."/>
            <person name="Jarju S."/>
            <person name="Secka A."/>
            <person name="Antonio M."/>
            <person name="Oren A."/>
            <person name="Chaudhuri R.R."/>
            <person name="La Ragione R."/>
            <person name="Hildebrand F."/>
            <person name="Pallen M.J."/>
        </authorList>
    </citation>
    <scope>NUCLEOTIDE SEQUENCE</scope>
    <source>
        <strain evidence="1">CHK121-14286</strain>
    </source>
</reference>
<comment type="caution">
    <text evidence="1">The sequence shown here is derived from an EMBL/GenBank/DDBJ whole genome shotgun (WGS) entry which is preliminary data.</text>
</comment>
<protein>
    <recommendedName>
        <fullName evidence="3">N-formylglutamate amidohydrolase</fullName>
    </recommendedName>
</protein>
<proteinExistence type="predicted"/>
<organism evidence="1 2">
    <name type="scientific">Candidatus Fimimonas gallinarum</name>
    <dbReference type="NCBI Taxonomy" id="2840821"/>
    <lineage>
        <taxon>Bacteria</taxon>
        <taxon>Pseudomonadati</taxon>
        <taxon>Myxococcota</taxon>
        <taxon>Myxococcia</taxon>
        <taxon>Myxococcales</taxon>
        <taxon>Cystobacterineae</taxon>
        <taxon>Myxococcaceae</taxon>
        <taxon>Myxococcaceae incertae sedis</taxon>
        <taxon>Candidatus Fimimonas</taxon>
    </lineage>
</organism>
<dbReference type="SUPFAM" id="SSF53187">
    <property type="entry name" value="Zn-dependent exopeptidases"/>
    <property type="match status" value="1"/>
</dbReference>
<evidence type="ECO:0008006" key="3">
    <source>
        <dbReference type="Google" id="ProtNLM"/>
    </source>
</evidence>
<dbReference type="EMBL" id="DVHL01000029">
    <property type="protein sequence ID" value="HIR65954.1"/>
    <property type="molecule type" value="Genomic_DNA"/>
</dbReference>
<dbReference type="Proteomes" id="UP000824200">
    <property type="component" value="Unassembled WGS sequence"/>
</dbReference>
<evidence type="ECO:0000313" key="2">
    <source>
        <dbReference type="Proteomes" id="UP000824200"/>
    </source>
</evidence>
<sequence length="221" mass="24770">MNYSINQYYQYFCEKHDASFELLDGSGVVMFSAPHSVEQTRMGKIKVAERYTGVICKMLHEQICCPAIYKTKNCGDDANFDMQSSYKQALSQYVTEKGVKIVIDLHQLSAGRKVSVNLGTADLKNLSDENCLKIFLEEFRLANVGDVLVDSPFKGAMPYTVASYIHNNCKIQTVQIEINSRLMVDEGADGSLLRVFDALKQCALKLNYYLGGTNEKRNSDG</sequence>
<gene>
    <name evidence="1" type="ORF">IAC95_03610</name>
</gene>
<name>A0A9D1E4I4_9BACT</name>
<dbReference type="AlphaFoldDB" id="A0A9D1E4I4"/>